<keyword evidence="3" id="KW-0813">Transport</keyword>
<comment type="similarity">
    <text evidence="2">Belongs to the bacterial solute-binding protein 1 family.</text>
</comment>
<evidence type="ECO:0000313" key="6">
    <source>
        <dbReference type="Proteomes" id="UP000027982"/>
    </source>
</evidence>
<dbReference type="KEGG" id="fgi:OP10G_0358"/>
<sequence length="462" mass="51906">MDTASGLAVQYGWEVEMTIRLLTLAALLLLIGRIAFVASPTSPKSAGVVTVEMSVWGMPFENALYTDVYIPEFERQNPGIKVRFHHFEDYPNRVLLSHAGGIAPDVMREGYETSQAWTRRGLNLPLNRFIDGPDGIDRKDFIPMLWDGLAYKRETYGVPQDINILGLFYNKDLFDKAGLTYPDSTWTWKELKSAIDRLTIDRNGDGHPEQKGLDMGWGGATFRPFLYEAGGRVWNGGRAVFDSPSGIEALKFYRSLMKSYSLTRSTEDRGGLGPDKFFQNGNVAMYIDGSWMTPSISKGAPNLRFGVAPLPKGLKAMSISGSCIWGIDRDTKHPAEAWKLVKFLSSEWALKKYWQTLWVAPPSRWSALRSAEFHDVKGIPGQIPGVPTPEMFKDKCAWIPEVLEHRWTTLEYASPYTDRMMTRLNKAVDEVLLQNRDPAVALHQAAKDTNADIAESKRGDAR</sequence>
<dbReference type="PANTHER" id="PTHR43649">
    <property type="entry name" value="ARABINOSE-BINDING PROTEIN-RELATED"/>
    <property type="match status" value="1"/>
</dbReference>
<evidence type="ECO:0000256" key="3">
    <source>
        <dbReference type="ARBA" id="ARBA00022448"/>
    </source>
</evidence>
<dbReference type="CDD" id="cd13585">
    <property type="entry name" value="PBP2_TMBP_like"/>
    <property type="match status" value="1"/>
</dbReference>
<dbReference type="InterPro" id="IPR050490">
    <property type="entry name" value="Bact_solute-bd_prot1"/>
</dbReference>
<dbReference type="Pfam" id="PF01547">
    <property type="entry name" value="SBP_bac_1"/>
    <property type="match status" value="1"/>
</dbReference>
<gene>
    <name evidence="5" type="ORF">OP10G_0358</name>
</gene>
<keyword evidence="4" id="KW-0732">Signal</keyword>
<dbReference type="PANTHER" id="PTHR43649:SF31">
    <property type="entry name" value="SN-GLYCEROL-3-PHOSPHATE-BINDING PERIPLASMIC PROTEIN UGPB"/>
    <property type="match status" value="1"/>
</dbReference>
<dbReference type="HOGENOM" id="CLU_031285_10_0_0"/>
<dbReference type="GO" id="GO:0030313">
    <property type="term" value="C:cell envelope"/>
    <property type="evidence" value="ECO:0007669"/>
    <property type="project" value="UniProtKB-SubCell"/>
</dbReference>
<evidence type="ECO:0000256" key="4">
    <source>
        <dbReference type="ARBA" id="ARBA00022729"/>
    </source>
</evidence>
<organism evidence="5 6">
    <name type="scientific">Fimbriimonas ginsengisoli Gsoil 348</name>
    <dbReference type="NCBI Taxonomy" id="661478"/>
    <lineage>
        <taxon>Bacteria</taxon>
        <taxon>Bacillati</taxon>
        <taxon>Armatimonadota</taxon>
        <taxon>Fimbriimonadia</taxon>
        <taxon>Fimbriimonadales</taxon>
        <taxon>Fimbriimonadaceae</taxon>
        <taxon>Fimbriimonas</taxon>
    </lineage>
</organism>
<reference evidence="5 6" key="1">
    <citation type="journal article" date="2014" name="PLoS ONE">
        <title>The first complete genome sequence of the class fimbriimonadia in the phylum armatimonadetes.</title>
        <authorList>
            <person name="Hu Z.Y."/>
            <person name="Wang Y.Z."/>
            <person name="Im W.T."/>
            <person name="Wang S.Y."/>
            <person name="Zhao G.P."/>
            <person name="Zheng H.J."/>
            <person name="Quan Z.X."/>
        </authorList>
    </citation>
    <scope>NUCLEOTIDE SEQUENCE [LARGE SCALE GENOMIC DNA]</scope>
    <source>
        <strain evidence="5">Gsoil 348</strain>
    </source>
</reference>
<dbReference type="InterPro" id="IPR006059">
    <property type="entry name" value="SBP"/>
</dbReference>
<comment type="subcellular location">
    <subcellularLocation>
        <location evidence="1">Cell envelope</location>
    </subcellularLocation>
</comment>
<dbReference type="RefSeq" id="WP_025227603.1">
    <property type="nucleotide sequence ID" value="NZ_CP007139.1"/>
</dbReference>
<evidence type="ECO:0000256" key="1">
    <source>
        <dbReference type="ARBA" id="ARBA00004196"/>
    </source>
</evidence>
<evidence type="ECO:0000256" key="2">
    <source>
        <dbReference type="ARBA" id="ARBA00008520"/>
    </source>
</evidence>
<dbReference type="AlphaFoldDB" id="A0A068NJP6"/>
<dbReference type="EMBL" id="CP007139">
    <property type="protein sequence ID" value="AIE83726.1"/>
    <property type="molecule type" value="Genomic_DNA"/>
</dbReference>
<proteinExistence type="inferred from homology"/>
<dbReference type="Proteomes" id="UP000027982">
    <property type="component" value="Chromosome"/>
</dbReference>
<protein>
    <submittedName>
        <fullName evidence="5">Extracellular solute-binding protein family 1</fullName>
    </submittedName>
</protein>
<dbReference type="OrthoDB" id="362670at2"/>
<dbReference type="eggNOG" id="COG1653">
    <property type="taxonomic scope" value="Bacteria"/>
</dbReference>
<name>A0A068NJP6_FIMGI</name>
<dbReference type="STRING" id="661478.OP10G_0358"/>
<dbReference type="Gene3D" id="3.40.190.10">
    <property type="entry name" value="Periplasmic binding protein-like II"/>
    <property type="match status" value="1"/>
</dbReference>
<evidence type="ECO:0000313" key="5">
    <source>
        <dbReference type="EMBL" id="AIE83726.1"/>
    </source>
</evidence>
<accession>A0A068NJP6</accession>
<keyword evidence="6" id="KW-1185">Reference proteome</keyword>
<dbReference type="SUPFAM" id="SSF53850">
    <property type="entry name" value="Periplasmic binding protein-like II"/>
    <property type="match status" value="1"/>
</dbReference>